<gene>
    <name evidence="1" type="ORF">HSBAA_44830</name>
</gene>
<dbReference type="EMBL" id="AP019514">
    <property type="protein sequence ID" value="BBI63177.1"/>
    <property type="molecule type" value="Genomic_DNA"/>
</dbReference>
<dbReference type="Proteomes" id="UP000320231">
    <property type="component" value="Chromosome"/>
</dbReference>
<dbReference type="KEGG" id="hsr:HSBAA_44830"/>
<reference evidence="1 2" key="1">
    <citation type="journal article" date="2019" name="Microbiol. Resour. Announc.">
        <title>Complete Genome Sequence of Halomonas sulfidaeris Strain Esulfide1 Isolated from a Metal Sulfide Rock at a Depth of 2,200 Meters, Obtained Using Nanopore Sequencing.</title>
        <authorList>
            <person name="Saito M."/>
            <person name="Nishigata A."/>
            <person name="Galipon J."/>
            <person name="Arakawa K."/>
        </authorList>
    </citation>
    <scope>NUCLEOTIDE SEQUENCE [LARGE SCALE GENOMIC DNA]</scope>
    <source>
        <strain evidence="1 2">ATCC BAA-803</strain>
    </source>
</reference>
<evidence type="ECO:0000313" key="1">
    <source>
        <dbReference type="EMBL" id="BBI63177.1"/>
    </source>
</evidence>
<protein>
    <submittedName>
        <fullName evidence="1">Uncharacterized protein</fullName>
    </submittedName>
</protein>
<organism evidence="1 2">
    <name type="scientific">Vreelandella sulfidaeris</name>
    <dbReference type="NCBI Taxonomy" id="115553"/>
    <lineage>
        <taxon>Bacteria</taxon>
        <taxon>Pseudomonadati</taxon>
        <taxon>Pseudomonadota</taxon>
        <taxon>Gammaproteobacteria</taxon>
        <taxon>Oceanospirillales</taxon>
        <taxon>Halomonadaceae</taxon>
        <taxon>Vreelandella</taxon>
    </lineage>
</organism>
<dbReference type="AlphaFoldDB" id="A0A455UC42"/>
<dbReference type="InterPro" id="IPR023198">
    <property type="entry name" value="PGP-like_dom2"/>
</dbReference>
<name>A0A455UC42_9GAMM</name>
<sequence>MALQLDSSVQGLEKERGLIYPVKNWLINGGSFMPLPWTGYAGGNPWTVLDDLHRESLVKLLDQQGIALDEATIDRVNHFGTN</sequence>
<dbReference type="Gene3D" id="1.10.150.240">
    <property type="entry name" value="Putative phosphatase, domain 2"/>
    <property type="match status" value="1"/>
</dbReference>
<evidence type="ECO:0000313" key="2">
    <source>
        <dbReference type="Proteomes" id="UP000320231"/>
    </source>
</evidence>
<accession>A0A455UC42</accession>
<proteinExistence type="predicted"/>